<evidence type="ECO:0000313" key="7">
    <source>
        <dbReference type="Proteomes" id="UP000636949"/>
    </source>
</evidence>
<protein>
    <submittedName>
        <fullName evidence="6">Peptidoglycan-binding protein</fullName>
    </submittedName>
</protein>
<feature type="domain" description="LysM" evidence="5">
    <location>
        <begin position="27"/>
        <end position="82"/>
    </location>
</feature>
<keyword evidence="3" id="KW-0472">Membrane</keyword>
<keyword evidence="1" id="KW-0175">Coiled coil</keyword>
<dbReference type="PROSITE" id="PS51782">
    <property type="entry name" value="LYSM"/>
    <property type="match status" value="1"/>
</dbReference>
<evidence type="ECO:0000256" key="3">
    <source>
        <dbReference type="SAM" id="Phobius"/>
    </source>
</evidence>
<dbReference type="EMBL" id="BMJS01000044">
    <property type="protein sequence ID" value="GGG06655.1"/>
    <property type="molecule type" value="Genomic_DNA"/>
</dbReference>
<dbReference type="AlphaFoldDB" id="A0A8J2Z6F9"/>
<keyword evidence="3" id="KW-0812">Transmembrane</keyword>
<dbReference type="OrthoDB" id="5298707at2"/>
<evidence type="ECO:0000256" key="4">
    <source>
        <dbReference type="SAM" id="SignalP"/>
    </source>
</evidence>
<dbReference type="RefSeq" id="WP_117003815.1">
    <property type="nucleotide sequence ID" value="NZ_BMJS01000044.1"/>
</dbReference>
<feature type="coiled-coil region" evidence="1">
    <location>
        <begin position="267"/>
        <end position="294"/>
    </location>
</feature>
<organism evidence="6 7">
    <name type="scientific">Cysteiniphilum litorale</name>
    <dbReference type="NCBI Taxonomy" id="2056700"/>
    <lineage>
        <taxon>Bacteria</taxon>
        <taxon>Pseudomonadati</taxon>
        <taxon>Pseudomonadota</taxon>
        <taxon>Gammaproteobacteria</taxon>
        <taxon>Thiotrichales</taxon>
        <taxon>Fastidiosibacteraceae</taxon>
        <taxon>Cysteiniphilum</taxon>
    </lineage>
</organism>
<dbReference type="Gene3D" id="3.10.350.10">
    <property type="entry name" value="LysM domain"/>
    <property type="match status" value="1"/>
</dbReference>
<dbReference type="Proteomes" id="UP000636949">
    <property type="component" value="Unassembled WGS sequence"/>
</dbReference>
<feature type="compositionally biased region" description="Low complexity" evidence="2">
    <location>
        <begin position="115"/>
        <end position="140"/>
    </location>
</feature>
<dbReference type="InterPro" id="IPR036779">
    <property type="entry name" value="LysM_dom_sf"/>
</dbReference>
<feature type="chain" id="PRO_5035191342" evidence="4">
    <location>
        <begin position="26"/>
        <end position="360"/>
    </location>
</feature>
<dbReference type="SMART" id="SM00257">
    <property type="entry name" value="LysM"/>
    <property type="match status" value="1"/>
</dbReference>
<dbReference type="InterPro" id="IPR018392">
    <property type="entry name" value="LysM"/>
</dbReference>
<dbReference type="CDD" id="cd00118">
    <property type="entry name" value="LysM"/>
    <property type="match status" value="1"/>
</dbReference>
<evidence type="ECO:0000256" key="1">
    <source>
        <dbReference type="SAM" id="Coils"/>
    </source>
</evidence>
<feature type="compositionally biased region" description="Low complexity" evidence="2">
    <location>
        <begin position="186"/>
        <end position="196"/>
    </location>
</feature>
<reference evidence="6" key="1">
    <citation type="journal article" date="2014" name="Int. J. Syst. Evol. Microbiol.">
        <title>Complete genome sequence of Corynebacterium casei LMG S-19264T (=DSM 44701T), isolated from a smear-ripened cheese.</title>
        <authorList>
            <consortium name="US DOE Joint Genome Institute (JGI-PGF)"/>
            <person name="Walter F."/>
            <person name="Albersmeier A."/>
            <person name="Kalinowski J."/>
            <person name="Ruckert C."/>
        </authorList>
    </citation>
    <scope>NUCLEOTIDE SEQUENCE</scope>
    <source>
        <strain evidence="6">CGMCC 1.15758</strain>
    </source>
</reference>
<gene>
    <name evidence="6" type="ORF">GCM10010995_25230</name>
</gene>
<feature type="signal peptide" evidence="4">
    <location>
        <begin position="1"/>
        <end position="25"/>
    </location>
</feature>
<feature type="region of interest" description="Disordered" evidence="2">
    <location>
        <begin position="105"/>
        <end position="171"/>
    </location>
</feature>
<evidence type="ECO:0000256" key="2">
    <source>
        <dbReference type="SAM" id="MobiDB-lite"/>
    </source>
</evidence>
<accession>A0A8J2Z6F9</accession>
<dbReference type="Pfam" id="PF01476">
    <property type="entry name" value="LysM"/>
    <property type="match status" value="1"/>
</dbReference>
<proteinExistence type="predicted"/>
<feature type="transmembrane region" description="Helical" evidence="3">
    <location>
        <begin position="204"/>
        <end position="220"/>
    </location>
</feature>
<feature type="compositionally biased region" description="Low complexity" evidence="2">
    <location>
        <begin position="151"/>
        <end position="170"/>
    </location>
</feature>
<keyword evidence="3" id="KW-1133">Transmembrane helix</keyword>
<keyword evidence="4" id="KW-0732">Signal</keyword>
<name>A0A8J2Z6F9_9GAMM</name>
<evidence type="ECO:0000259" key="5">
    <source>
        <dbReference type="PROSITE" id="PS51782"/>
    </source>
</evidence>
<evidence type="ECO:0000313" key="6">
    <source>
        <dbReference type="EMBL" id="GGG06655.1"/>
    </source>
</evidence>
<comment type="caution">
    <text evidence="6">The sequence shown here is derived from an EMBL/GenBank/DDBJ whole genome shotgun (WGS) entry which is preliminary data.</text>
</comment>
<feature type="region of interest" description="Disordered" evidence="2">
    <location>
        <begin position="177"/>
        <end position="196"/>
    </location>
</feature>
<sequence>MKKSTRLYLKSLTLMTAAFAMPSFAITTYTVKSGDSLWRIASKYSISGIPNKDMIAAIKGINAKENPSINDNVVNVNQKLLIPSTKAELEDGLKLYNLRHTQYLTPKAPAPAPTPVQTAPTVKASNTSAAPANANTNAPALDNNQQTAVVSSDNTPSSTNDSIDNTSENTQQGVVIPVANTDDQSQTTNEAQTTVTTETKSDGSKWYIILLIIIISLLIWRRRYKRKSSRVTDDKRQLKEQFYAKQPEIKVNIDTPVNPSNDKKTTKKKSKDELVDLLKKADELIETHDIAQAKALLQEALNSDAKNLNIRLKILAVYAADGDEISFNSERDYLASNLLPYDDNRWQEINALYNKYFGIN</sequence>
<reference evidence="6" key="2">
    <citation type="submission" date="2020-09" db="EMBL/GenBank/DDBJ databases">
        <authorList>
            <person name="Sun Q."/>
            <person name="Zhou Y."/>
        </authorList>
    </citation>
    <scope>NUCLEOTIDE SEQUENCE</scope>
    <source>
        <strain evidence="6">CGMCC 1.15758</strain>
    </source>
</reference>
<keyword evidence="7" id="KW-1185">Reference proteome</keyword>
<dbReference type="SUPFAM" id="SSF54106">
    <property type="entry name" value="LysM domain"/>
    <property type="match status" value="1"/>
</dbReference>